<sequence length="105" mass="11584">MIAVVRFQVPEAGVAEFRARTEAAIAVLEQKPGLRSIDFGRNVDDPQLWTLTSRWQDVGSYRRALGGYESKLTVVPLLSLAIDEPTAYEDPDEVGPNVPRGSQLD</sequence>
<gene>
    <name evidence="2" type="ORF">CGZ92_10940</name>
</gene>
<reference evidence="2 3" key="1">
    <citation type="submission" date="2017-07" db="EMBL/GenBank/DDBJ databases">
        <title>Draft whole genome sequences of clinical Proprionibacteriaceae strains.</title>
        <authorList>
            <person name="Bernier A.-M."/>
            <person name="Bernard K."/>
            <person name="Domingo M.-C."/>
        </authorList>
    </citation>
    <scope>NUCLEOTIDE SEQUENCE [LARGE SCALE GENOMIC DNA]</scope>
    <source>
        <strain evidence="2 3">NML 160184</strain>
    </source>
</reference>
<dbReference type="Gene3D" id="3.30.70.100">
    <property type="match status" value="1"/>
</dbReference>
<organism evidence="2 3">
    <name type="scientific">Parenemella sanctibonifatiensis</name>
    <dbReference type="NCBI Taxonomy" id="2016505"/>
    <lineage>
        <taxon>Bacteria</taxon>
        <taxon>Bacillati</taxon>
        <taxon>Actinomycetota</taxon>
        <taxon>Actinomycetes</taxon>
        <taxon>Propionibacteriales</taxon>
        <taxon>Propionibacteriaceae</taxon>
        <taxon>Parenemella</taxon>
    </lineage>
</organism>
<dbReference type="InterPro" id="IPR007138">
    <property type="entry name" value="ABM_dom"/>
</dbReference>
<evidence type="ECO:0000313" key="2">
    <source>
        <dbReference type="EMBL" id="OYN85310.1"/>
    </source>
</evidence>
<name>A0A255E1U9_9ACTN</name>
<accession>A0A255E1U9</accession>
<keyword evidence="2" id="KW-0560">Oxidoreductase</keyword>
<dbReference type="Proteomes" id="UP000216533">
    <property type="component" value="Unassembled WGS sequence"/>
</dbReference>
<dbReference type="Pfam" id="PF03992">
    <property type="entry name" value="ABM"/>
    <property type="match status" value="1"/>
</dbReference>
<keyword evidence="2" id="KW-0503">Monooxygenase</keyword>
<dbReference type="InterPro" id="IPR011008">
    <property type="entry name" value="Dimeric_a/b-barrel"/>
</dbReference>
<proteinExistence type="predicted"/>
<feature type="domain" description="ABM" evidence="1">
    <location>
        <begin position="2"/>
        <end position="64"/>
    </location>
</feature>
<dbReference type="RefSeq" id="WP_094451415.1">
    <property type="nucleotide sequence ID" value="NZ_NMVI01000025.1"/>
</dbReference>
<dbReference type="GO" id="GO:0004497">
    <property type="term" value="F:monooxygenase activity"/>
    <property type="evidence" value="ECO:0007669"/>
    <property type="project" value="UniProtKB-KW"/>
</dbReference>
<protein>
    <submittedName>
        <fullName evidence="2">Antibiotic biosynthesis monooxygenase</fullName>
    </submittedName>
</protein>
<dbReference type="AlphaFoldDB" id="A0A255E1U9"/>
<evidence type="ECO:0000259" key="1">
    <source>
        <dbReference type="Pfam" id="PF03992"/>
    </source>
</evidence>
<evidence type="ECO:0000313" key="3">
    <source>
        <dbReference type="Proteomes" id="UP000216533"/>
    </source>
</evidence>
<comment type="caution">
    <text evidence="2">The sequence shown here is derived from an EMBL/GenBank/DDBJ whole genome shotgun (WGS) entry which is preliminary data.</text>
</comment>
<dbReference type="SUPFAM" id="SSF54909">
    <property type="entry name" value="Dimeric alpha+beta barrel"/>
    <property type="match status" value="1"/>
</dbReference>
<dbReference type="EMBL" id="NMVI01000025">
    <property type="protein sequence ID" value="OYN85310.1"/>
    <property type="molecule type" value="Genomic_DNA"/>
</dbReference>